<dbReference type="CDD" id="cd06259">
    <property type="entry name" value="YdcF-like"/>
    <property type="match status" value="1"/>
</dbReference>
<dbReference type="EMBL" id="QEIT01000823">
    <property type="protein sequence ID" value="PWZ66170.1"/>
    <property type="molecule type" value="Genomic_DNA"/>
</dbReference>
<evidence type="ECO:0000313" key="2">
    <source>
        <dbReference type="EMBL" id="PWZ66170.1"/>
    </source>
</evidence>
<dbReference type="Proteomes" id="UP000246800">
    <property type="component" value="Unassembled WGS sequence"/>
</dbReference>
<name>A0A317YMN0_STAPS</name>
<dbReference type="PANTHER" id="PTHR30336">
    <property type="entry name" value="INNER MEMBRANE PROTEIN, PROBABLE PERMEASE"/>
    <property type="match status" value="1"/>
</dbReference>
<sequence>MWLAILCLSLLLTFICYLVWTVSYRNRSYNKEVDIIIVLGAGIFTEFVTPMLAARLDRALDIYQQQASATKIIVSSGQGPDEPIPEALAMQRYL</sequence>
<gene>
    <name evidence="2" type="ORF">DD902_16355</name>
</gene>
<accession>A0A317YMN0</accession>
<dbReference type="InterPro" id="IPR051599">
    <property type="entry name" value="Cell_Envelope_Assoc"/>
</dbReference>
<organism evidence="2 3">
    <name type="scientific">Staphylococcus pseudintermedius</name>
    <dbReference type="NCBI Taxonomy" id="283734"/>
    <lineage>
        <taxon>Bacteria</taxon>
        <taxon>Bacillati</taxon>
        <taxon>Bacillota</taxon>
        <taxon>Bacilli</taxon>
        <taxon>Bacillales</taxon>
        <taxon>Staphylococcaceae</taxon>
        <taxon>Staphylococcus</taxon>
        <taxon>Staphylococcus intermedius group</taxon>
    </lineage>
</organism>
<dbReference type="GO" id="GO:0000270">
    <property type="term" value="P:peptidoglycan metabolic process"/>
    <property type="evidence" value="ECO:0007669"/>
    <property type="project" value="TreeGrafter"/>
</dbReference>
<dbReference type="InterPro" id="IPR003848">
    <property type="entry name" value="DUF218"/>
</dbReference>
<comment type="caution">
    <text evidence="2">The sequence shown here is derived from an EMBL/GenBank/DDBJ whole genome shotgun (WGS) entry which is preliminary data.</text>
</comment>
<dbReference type="PANTHER" id="PTHR30336:SF18">
    <property type="entry name" value="MEMBRANE PROTEIN"/>
    <property type="match status" value="1"/>
</dbReference>
<reference evidence="2 3" key="1">
    <citation type="journal article" date="2018" name="Vet. Microbiol.">
        <title>Clonal diversity and geographic distribution of methicillin-resistant Staphylococcus pseudintermedius from Australian animals: Discovery of novel sequence types.</title>
        <authorList>
            <person name="Worthing K.A."/>
            <person name="Abraham S."/>
            <person name="Coombs G.W."/>
            <person name="Pang S."/>
            <person name="Saputra S."/>
            <person name="Jordan D."/>
            <person name="Trott D.J."/>
            <person name="Norris J.M."/>
        </authorList>
    </citation>
    <scope>NUCLEOTIDE SEQUENCE [LARGE SCALE GENOMIC DNA]</scope>
    <source>
        <strain evidence="2 3">ST525 1</strain>
    </source>
</reference>
<proteinExistence type="predicted"/>
<protein>
    <submittedName>
        <fullName evidence="2">YdcF family protein</fullName>
    </submittedName>
</protein>
<evidence type="ECO:0000259" key="1">
    <source>
        <dbReference type="Pfam" id="PF02698"/>
    </source>
</evidence>
<dbReference type="GO" id="GO:0043164">
    <property type="term" value="P:Gram-negative-bacterium-type cell wall biogenesis"/>
    <property type="evidence" value="ECO:0007669"/>
    <property type="project" value="TreeGrafter"/>
</dbReference>
<feature type="non-terminal residue" evidence="2">
    <location>
        <position position="94"/>
    </location>
</feature>
<dbReference type="GO" id="GO:0005886">
    <property type="term" value="C:plasma membrane"/>
    <property type="evidence" value="ECO:0007669"/>
    <property type="project" value="TreeGrafter"/>
</dbReference>
<feature type="domain" description="DUF218" evidence="1">
    <location>
        <begin position="34"/>
        <end position="94"/>
    </location>
</feature>
<dbReference type="Pfam" id="PF02698">
    <property type="entry name" value="DUF218"/>
    <property type="match status" value="1"/>
</dbReference>
<dbReference type="AlphaFoldDB" id="A0A317YMN0"/>
<evidence type="ECO:0000313" key="3">
    <source>
        <dbReference type="Proteomes" id="UP000246800"/>
    </source>
</evidence>